<keyword evidence="1" id="KW-0175">Coiled coil</keyword>
<feature type="domain" description="Putative restriction endonuclease" evidence="2">
    <location>
        <begin position="33"/>
        <end position="198"/>
    </location>
</feature>
<dbReference type="InterPro" id="IPR012296">
    <property type="entry name" value="Nuclease_put_TT1808"/>
</dbReference>
<feature type="coiled-coil region" evidence="1">
    <location>
        <begin position="220"/>
        <end position="254"/>
    </location>
</feature>
<protein>
    <submittedName>
        <fullName evidence="3">Uma2 family endonuclease</fullName>
    </submittedName>
</protein>
<proteinExistence type="predicted"/>
<reference evidence="3" key="1">
    <citation type="submission" date="2019-12" db="EMBL/GenBank/DDBJ databases">
        <title>High-Quality draft genome sequences of three cyanobacteria isolated from the limestone walls of the Old Cathedral of Coimbra.</title>
        <authorList>
            <person name="Tiago I."/>
            <person name="Soares F."/>
            <person name="Portugal A."/>
        </authorList>
    </citation>
    <scope>NUCLEOTIDE SEQUENCE</scope>
    <source>
        <strain evidence="3">A</strain>
    </source>
</reference>
<dbReference type="PANTHER" id="PTHR33352">
    <property type="entry name" value="SLR1095 PROTEIN"/>
    <property type="match status" value="1"/>
</dbReference>
<dbReference type="RefSeq" id="WP_162423572.1">
    <property type="nucleotide sequence ID" value="NZ_WVIE01000012.1"/>
</dbReference>
<keyword evidence="3" id="KW-0378">Hydrolase</keyword>
<evidence type="ECO:0000313" key="3">
    <source>
        <dbReference type="EMBL" id="NDJ18059.1"/>
    </source>
</evidence>
<dbReference type="EMBL" id="WVIE01000012">
    <property type="protein sequence ID" value="NDJ18059.1"/>
    <property type="molecule type" value="Genomic_DNA"/>
</dbReference>
<evidence type="ECO:0000259" key="2">
    <source>
        <dbReference type="Pfam" id="PF05685"/>
    </source>
</evidence>
<organism evidence="3 4">
    <name type="scientific">Myxacorys almedinensis A</name>
    <dbReference type="NCBI Taxonomy" id="2690445"/>
    <lineage>
        <taxon>Bacteria</taxon>
        <taxon>Bacillati</taxon>
        <taxon>Cyanobacteriota</taxon>
        <taxon>Cyanophyceae</taxon>
        <taxon>Leptolyngbyales</taxon>
        <taxon>Leptolyngbyaceae</taxon>
        <taxon>Myxacorys</taxon>
        <taxon>Myxacorys almedinensis</taxon>
    </lineage>
</organism>
<keyword evidence="4" id="KW-1185">Reference proteome</keyword>
<dbReference type="AlphaFoldDB" id="A0A8J7Z0V9"/>
<keyword evidence="3" id="KW-0255">Endonuclease</keyword>
<evidence type="ECO:0000256" key="1">
    <source>
        <dbReference type="SAM" id="Coils"/>
    </source>
</evidence>
<accession>A0A8J7Z0V9</accession>
<evidence type="ECO:0000313" key="4">
    <source>
        <dbReference type="Proteomes" id="UP000646053"/>
    </source>
</evidence>
<dbReference type="CDD" id="cd06260">
    <property type="entry name" value="DUF820-like"/>
    <property type="match status" value="1"/>
</dbReference>
<dbReference type="Pfam" id="PF05685">
    <property type="entry name" value="Uma2"/>
    <property type="match status" value="1"/>
</dbReference>
<gene>
    <name evidence="3" type="ORF">GS601_12300</name>
</gene>
<dbReference type="SUPFAM" id="SSF52980">
    <property type="entry name" value="Restriction endonuclease-like"/>
    <property type="match status" value="1"/>
</dbReference>
<dbReference type="PANTHER" id="PTHR33352:SF3">
    <property type="entry name" value="SLR1612 PROTEIN"/>
    <property type="match status" value="1"/>
</dbReference>
<comment type="caution">
    <text evidence="3">The sequence shown here is derived from an EMBL/GenBank/DDBJ whole genome shotgun (WGS) entry which is preliminary data.</text>
</comment>
<dbReference type="InterPro" id="IPR011335">
    <property type="entry name" value="Restrct_endonuc-II-like"/>
</dbReference>
<dbReference type="GO" id="GO:0004519">
    <property type="term" value="F:endonuclease activity"/>
    <property type="evidence" value="ECO:0007669"/>
    <property type="project" value="UniProtKB-KW"/>
</dbReference>
<keyword evidence="3" id="KW-0540">Nuclease</keyword>
<name>A0A8J7Z0V9_9CYAN</name>
<sequence length="257" mass="29568">MSPISQPESLQNATGIASSEIAVQQTEPIFPPGDLWSDEPPLESDLHRDQIDLLIRLLKWYWRGCSAVAPCAKRTDFYATGNLTVYYSPNQKKSEDFRGPDFFVVLGVEPRDRRSWVVWQEGGRYPNYIIELLSDSTASVDRGLKKDLYQNVWRVPEYFWFHPDTLEFAGFRLADGSTYAPIPTTVQGWRWSQQLQLYLGIHDRKLRFFTADGQLIPFPEEDALEQARQAQAALEQEKLRADRLAQRLRELGIAEGD</sequence>
<dbReference type="InterPro" id="IPR008538">
    <property type="entry name" value="Uma2"/>
</dbReference>
<dbReference type="Gene3D" id="3.90.1570.10">
    <property type="entry name" value="tt1808, chain A"/>
    <property type="match status" value="1"/>
</dbReference>
<dbReference type="Proteomes" id="UP000646053">
    <property type="component" value="Unassembled WGS sequence"/>
</dbReference>